<dbReference type="PROSITE" id="PS50075">
    <property type="entry name" value="CARRIER"/>
    <property type="match status" value="1"/>
</dbReference>
<evidence type="ECO:0000313" key="11">
    <source>
        <dbReference type="Proteomes" id="UP000467236"/>
    </source>
</evidence>
<accession>A0A7I7MLV4</accession>
<keyword evidence="4" id="KW-0521">NADP</keyword>
<evidence type="ECO:0000256" key="7">
    <source>
        <dbReference type="SAM" id="MobiDB-lite"/>
    </source>
</evidence>
<dbReference type="InterPro" id="IPR042104">
    <property type="entry name" value="PKS_dehydratase_sf"/>
</dbReference>
<dbReference type="GO" id="GO:0004312">
    <property type="term" value="F:fatty acid synthase activity"/>
    <property type="evidence" value="ECO:0007669"/>
    <property type="project" value="TreeGrafter"/>
</dbReference>
<dbReference type="Gene3D" id="3.40.50.720">
    <property type="entry name" value="NAD(P)-binding Rossmann-like Domain"/>
    <property type="match status" value="1"/>
</dbReference>
<dbReference type="Gene3D" id="3.10.129.110">
    <property type="entry name" value="Polyketide synthase dehydratase"/>
    <property type="match status" value="1"/>
</dbReference>
<keyword evidence="2" id="KW-0597">Phosphoprotein</keyword>
<evidence type="ECO:0000256" key="4">
    <source>
        <dbReference type="ARBA" id="ARBA00022857"/>
    </source>
</evidence>
<dbReference type="PROSITE" id="PS00012">
    <property type="entry name" value="PHOSPHOPANTETHEINE"/>
    <property type="match status" value="1"/>
</dbReference>
<dbReference type="SMART" id="SM00822">
    <property type="entry name" value="PKS_KR"/>
    <property type="match status" value="1"/>
</dbReference>
<gene>
    <name evidence="10" type="ORF">MSHI_07360</name>
</gene>
<keyword evidence="5" id="KW-0511">Multifunctional enzyme</keyword>
<keyword evidence="1" id="KW-0596">Phosphopantetheine</keyword>
<dbReference type="Pfam" id="PF00550">
    <property type="entry name" value="PP-binding"/>
    <property type="match status" value="1"/>
</dbReference>
<dbReference type="InterPro" id="IPR020807">
    <property type="entry name" value="PKS_DH"/>
</dbReference>
<dbReference type="SMART" id="SM01294">
    <property type="entry name" value="PKS_PP_betabranch"/>
    <property type="match status" value="1"/>
</dbReference>
<feature type="domain" description="Carrier" evidence="8">
    <location>
        <begin position="741"/>
        <end position="815"/>
    </location>
</feature>
<dbReference type="InterPro" id="IPR050091">
    <property type="entry name" value="PKS_NRPS_Biosynth_Enz"/>
</dbReference>
<dbReference type="GO" id="GO:0006633">
    <property type="term" value="P:fatty acid biosynthetic process"/>
    <property type="evidence" value="ECO:0007669"/>
    <property type="project" value="TreeGrafter"/>
</dbReference>
<dbReference type="CDD" id="cd05274">
    <property type="entry name" value="KR_FAS_SDR_x"/>
    <property type="match status" value="1"/>
</dbReference>
<evidence type="ECO:0008006" key="12">
    <source>
        <dbReference type="Google" id="ProtNLM"/>
    </source>
</evidence>
<feature type="domain" description="PKS/mFAS DH" evidence="9">
    <location>
        <begin position="1"/>
        <end position="261"/>
    </location>
</feature>
<dbReference type="Pfam" id="PF08659">
    <property type="entry name" value="KR"/>
    <property type="match status" value="1"/>
</dbReference>
<organism evidence="10 11">
    <name type="scientific">Mycobacterium shinjukuense</name>
    <dbReference type="NCBI Taxonomy" id="398694"/>
    <lineage>
        <taxon>Bacteria</taxon>
        <taxon>Bacillati</taxon>
        <taxon>Actinomycetota</taxon>
        <taxon>Actinomycetes</taxon>
        <taxon>Mycobacteriales</taxon>
        <taxon>Mycobacteriaceae</taxon>
        <taxon>Mycobacterium</taxon>
    </lineage>
</organism>
<dbReference type="InterPro" id="IPR036291">
    <property type="entry name" value="NAD(P)-bd_dom_sf"/>
</dbReference>
<dbReference type="InterPro" id="IPR006162">
    <property type="entry name" value="Ppantetheine_attach_site"/>
</dbReference>
<evidence type="ECO:0000256" key="1">
    <source>
        <dbReference type="ARBA" id="ARBA00022450"/>
    </source>
</evidence>
<reference evidence="10 11" key="1">
    <citation type="journal article" date="2019" name="Emerg. Microbes Infect.">
        <title>Comprehensive subspecies identification of 175 nontuberculous mycobacteria species based on 7547 genomic profiles.</title>
        <authorList>
            <person name="Matsumoto Y."/>
            <person name="Kinjo T."/>
            <person name="Motooka D."/>
            <person name="Nabeya D."/>
            <person name="Jung N."/>
            <person name="Uechi K."/>
            <person name="Horii T."/>
            <person name="Iida T."/>
            <person name="Fujita J."/>
            <person name="Nakamura S."/>
        </authorList>
    </citation>
    <scope>NUCLEOTIDE SEQUENCE [LARGE SCALE GENOMIC DNA]</scope>
    <source>
        <strain evidence="10 11">JCM 14233</strain>
    </source>
</reference>
<evidence type="ECO:0000259" key="9">
    <source>
        <dbReference type="PROSITE" id="PS52019"/>
    </source>
</evidence>
<sequence length="855" mass="90949">MSTPPSHLWQARLAPDAKPYPGRYRFHRVEIVPASIVLHTILSAAAELGHSVVSGVRFEQPIFLDRPRLIQVVADTHSISLASSPATEPAADRWTRHATARLGPSPSAPAAGSNDPVNGLQHTTSHRHTVPDVAELLALRGVDGLPFAWSVDAWTPAPTGLTATVALPDAMPGGSTAPLLDAAIHVAALADVADPRLYAPASIEQVCLGDPGSDPRGRVTLKRTVRDDDGITVDVTVSARGVPHLSMRSLRYRALDVVDTSPAGRVESQADARTFVHTIDWQPRTDRDGAGAGRVTGRGPVALIGDDAVPLRRPLEAAGYPLGGVSEARHVLYVAECRPASSAETDVDFAVRVSAEVSGLVRTLARRGANKPAALWIVTRGVHEAVAPSALRQSFLWGFAGVVAAEHPGLWGGLVDLATDDDLDDAGPTLGDLLQAPSKSILVLRDGKVLAPRLTPVRGAPARKSLRCKPDAAYLITGGMGALGLLMAEWLADRGARRLVLTGRTPLPPRRDWELDSLDADVRDKIAAIRALELRGVTVEAVAADIGCRDDVQALLAKRDRDGAAPIRGIIHAAGVTNDQLVTNMTEDAVRQVVWSKIAGSQVLHQAFPPGSVDFFFLTASAAGIFGMPGQGSYAAANSYLDALARARHRQGCHTMSLDWVAWRGLGLAADAQIVSEELQRMGSRDITPSEAFTAWEYVDGYDLAQAVVVPVPSPGGADGSTADNNAGPDWSQMSATDARDRLENGLRTIVAAELRLPEAELDRNRPFVEFGLNSLMAMAIRREAERFVGIELSATMLINHPTLASLAEYLTKILLPQDDSETNEMAALSASAGSVLDSLFDRIESTSTEAERPA</sequence>
<comment type="caution">
    <text evidence="6">Lacks conserved residue(s) required for the propagation of feature annotation.</text>
</comment>
<dbReference type="Gene3D" id="1.10.1200.10">
    <property type="entry name" value="ACP-like"/>
    <property type="match status" value="1"/>
</dbReference>
<evidence type="ECO:0000256" key="5">
    <source>
        <dbReference type="ARBA" id="ARBA00023268"/>
    </source>
</evidence>
<dbReference type="SMART" id="SM00826">
    <property type="entry name" value="PKS_DH"/>
    <property type="match status" value="1"/>
</dbReference>
<evidence type="ECO:0000256" key="6">
    <source>
        <dbReference type="PROSITE-ProRule" id="PRU01363"/>
    </source>
</evidence>
<evidence type="ECO:0000256" key="3">
    <source>
        <dbReference type="ARBA" id="ARBA00022679"/>
    </source>
</evidence>
<dbReference type="InterPro" id="IPR013968">
    <property type="entry name" value="PKS_KR"/>
</dbReference>
<dbReference type="InterPro" id="IPR049900">
    <property type="entry name" value="PKS_mFAS_DH"/>
</dbReference>
<dbReference type="GO" id="GO:0031177">
    <property type="term" value="F:phosphopantetheine binding"/>
    <property type="evidence" value="ECO:0007669"/>
    <property type="project" value="InterPro"/>
</dbReference>
<protein>
    <recommendedName>
        <fullName evidence="12">Phthiocerol synthesis polyketide synthase type I PpsA</fullName>
    </recommendedName>
</protein>
<evidence type="ECO:0000313" key="10">
    <source>
        <dbReference type="EMBL" id="BBX72830.1"/>
    </source>
</evidence>
<dbReference type="InterPro" id="IPR036736">
    <property type="entry name" value="ACP-like_sf"/>
</dbReference>
<dbReference type="InterPro" id="IPR020806">
    <property type="entry name" value="PKS_PP-bd"/>
</dbReference>
<dbReference type="AlphaFoldDB" id="A0A7I7MLV4"/>
<proteinExistence type="predicted"/>
<name>A0A7I7MLV4_9MYCO</name>
<dbReference type="PANTHER" id="PTHR43775:SF37">
    <property type="entry name" value="SI:DKEY-61P9.11"/>
    <property type="match status" value="1"/>
</dbReference>
<dbReference type="SMART" id="SM00823">
    <property type="entry name" value="PKS_PP"/>
    <property type="match status" value="1"/>
</dbReference>
<dbReference type="KEGG" id="mshj:MSHI_07360"/>
<keyword evidence="3" id="KW-0808">Transferase</keyword>
<feature type="region of interest" description="C-terminal hotdog fold" evidence="6">
    <location>
        <begin position="125"/>
        <end position="261"/>
    </location>
</feature>
<dbReference type="SUPFAM" id="SSF51735">
    <property type="entry name" value="NAD(P)-binding Rossmann-fold domains"/>
    <property type="match status" value="2"/>
</dbReference>
<dbReference type="PANTHER" id="PTHR43775">
    <property type="entry name" value="FATTY ACID SYNTHASE"/>
    <property type="match status" value="1"/>
</dbReference>
<keyword evidence="11" id="KW-1185">Reference proteome</keyword>
<evidence type="ECO:0000256" key="2">
    <source>
        <dbReference type="ARBA" id="ARBA00022553"/>
    </source>
</evidence>
<dbReference type="InterPro" id="IPR057326">
    <property type="entry name" value="KR_dom"/>
</dbReference>
<dbReference type="Proteomes" id="UP000467236">
    <property type="component" value="Chromosome"/>
</dbReference>
<dbReference type="EMBL" id="AP022575">
    <property type="protein sequence ID" value="BBX72830.1"/>
    <property type="molecule type" value="Genomic_DNA"/>
</dbReference>
<dbReference type="SUPFAM" id="SSF47336">
    <property type="entry name" value="ACP-like"/>
    <property type="match status" value="1"/>
</dbReference>
<feature type="region of interest" description="N-terminal hotdog fold" evidence="6">
    <location>
        <begin position="1"/>
        <end position="109"/>
    </location>
</feature>
<dbReference type="PROSITE" id="PS52019">
    <property type="entry name" value="PKS_MFAS_DH"/>
    <property type="match status" value="1"/>
</dbReference>
<evidence type="ECO:0000259" key="8">
    <source>
        <dbReference type="PROSITE" id="PS50075"/>
    </source>
</evidence>
<feature type="region of interest" description="Disordered" evidence="7">
    <location>
        <begin position="100"/>
        <end position="125"/>
    </location>
</feature>
<dbReference type="InterPro" id="IPR009081">
    <property type="entry name" value="PP-bd_ACP"/>
</dbReference>